<evidence type="ECO:0000313" key="1">
    <source>
        <dbReference type="EMBL" id="CAF2971998.1"/>
    </source>
</evidence>
<dbReference type="EMBL" id="HG994585">
    <property type="protein sequence ID" value="CAF2971998.1"/>
    <property type="molecule type" value="Genomic_DNA"/>
</dbReference>
<dbReference type="Proteomes" id="UP000675881">
    <property type="component" value="Chromosome 6"/>
</dbReference>
<name>A0A7R8CYW7_LEPSM</name>
<accession>A0A7R8CYW7</accession>
<proteinExistence type="predicted"/>
<organism evidence="1 2">
    <name type="scientific">Lepeophtheirus salmonis</name>
    <name type="common">Salmon louse</name>
    <name type="synonym">Caligus salmonis</name>
    <dbReference type="NCBI Taxonomy" id="72036"/>
    <lineage>
        <taxon>Eukaryota</taxon>
        <taxon>Metazoa</taxon>
        <taxon>Ecdysozoa</taxon>
        <taxon>Arthropoda</taxon>
        <taxon>Crustacea</taxon>
        <taxon>Multicrustacea</taxon>
        <taxon>Hexanauplia</taxon>
        <taxon>Copepoda</taxon>
        <taxon>Siphonostomatoida</taxon>
        <taxon>Caligidae</taxon>
        <taxon>Lepeophtheirus</taxon>
    </lineage>
</organism>
<gene>
    <name evidence="1" type="ORF">LSAA_11868</name>
</gene>
<reference evidence="1" key="1">
    <citation type="submission" date="2021-02" db="EMBL/GenBank/DDBJ databases">
        <authorList>
            <person name="Bekaert M."/>
        </authorList>
    </citation>
    <scope>NUCLEOTIDE SEQUENCE</scope>
    <source>
        <strain evidence="1">IoA-00</strain>
    </source>
</reference>
<protein>
    <submittedName>
        <fullName evidence="1">(salmon louse) hypothetical protein</fullName>
    </submittedName>
</protein>
<keyword evidence="2" id="KW-1185">Reference proteome</keyword>
<dbReference type="AlphaFoldDB" id="A0A7R8CYW7"/>
<sequence length="114" mass="12869">MLWIDPKNHYDDCYFCSVNLMGFSANSKYLIEFPNMESALTPLKDDDSLPISIPSYDRLDSMVDNIESLEGATFVSEISADTDYTYEGTTLKAKLLSQVFLNDLVATCAFQKKK</sequence>
<evidence type="ECO:0000313" key="2">
    <source>
        <dbReference type="Proteomes" id="UP000675881"/>
    </source>
</evidence>